<evidence type="ECO:0000313" key="6">
    <source>
        <dbReference type="EnsemblProtists" id="PYU1_T008793"/>
    </source>
</evidence>
<dbReference type="Proteomes" id="UP000019132">
    <property type="component" value="Unassembled WGS sequence"/>
</dbReference>
<reference evidence="7" key="2">
    <citation type="submission" date="2010-04" db="EMBL/GenBank/DDBJ databases">
        <authorList>
            <person name="Buell R."/>
            <person name="Hamilton J."/>
            <person name="Hostetler J."/>
        </authorList>
    </citation>
    <scope>NUCLEOTIDE SEQUENCE [LARGE SCALE GENOMIC DNA]</scope>
    <source>
        <strain evidence="7">DAOM:BR144</strain>
    </source>
</reference>
<keyword evidence="2" id="KW-0677">Repeat</keyword>
<dbReference type="SMART" id="SM00032">
    <property type="entry name" value="CCP"/>
    <property type="match status" value="1"/>
</dbReference>
<evidence type="ECO:0000256" key="2">
    <source>
        <dbReference type="ARBA" id="ARBA00022737"/>
    </source>
</evidence>
<evidence type="ECO:0000313" key="7">
    <source>
        <dbReference type="Proteomes" id="UP000019132"/>
    </source>
</evidence>
<dbReference type="PANTHER" id="PTHR45656">
    <property type="entry name" value="PROTEIN CBR-CLEC-78"/>
    <property type="match status" value="1"/>
</dbReference>
<keyword evidence="1 4" id="KW-0732">Signal</keyword>
<dbReference type="PROSITE" id="PS50923">
    <property type="entry name" value="SUSHI"/>
    <property type="match status" value="1"/>
</dbReference>
<feature type="chain" id="PRO_5003872450" description="Sushi domain-containing protein" evidence="4">
    <location>
        <begin position="24"/>
        <end position="109"/>
    </location>
</feature>
<dbReference type="InterPro" id="IPR035976">
    <property type="entry name" value="Sushi/SCR/CCP_sf"/>
</dbReference>
<organism evidence="6 7">
    <name type="scientific">Globisporangium ultimum (strain ATCC 200006 / CBS 805.95 / DAOM BR144)</name>
    <name type="common">Pythium ultimum</name>
    <dbReference type="NCBI Taxonomy" id="431595"/>
    <lineage>
        <taxon>Eukaryota</taxon>
        <taxon>Sar</taxon>
        <taxon>Stramenopiles</taxon>
        <taxon>Oomycota</taxon>
        <taxon>Peronosporomycetes</taxon>
        <taxon>Pythiales</taxon>
        <taxon>Pythiaceae</taxon>
        <taxon>Globisporangium</taxon>
    </lineage>
</organism>
<accession>K3WUZ6</accession>
<dbReference type="Gene3D" id="2.10.70.10">
    <property type="entry name" value="Complement Module, domain 1"/>
    <property type="match status" value="1"/>
</dbReference>
<dbReference type="VEuPathDB" id="FungiDB:PYU1_G008775"/>
<dbReference type="InterPro" id="IPR000436">
    <property type="entry name" value="Sushi_SCR_CCP_dom"/>
</dbReference>
<evidence type="ECO:0000259" key="5">
    <source>
        <dbReference type="PROSITE" id="PS50923"/>
    </source>
</evidence>
<dbReference type="EMBL" id="GL376558">
    <property type="status" value="NOT_ANNOTATED_CDS"/>
    <property type="molecule type" value="Genomic_DNA"/>
</dbReference>
<dbReference type="SUPFAM" id="SSF57535">
    <property type="entry name" value="Complement control module/SCR domain"/>
    <property type="match status" value="1"/>
</dbReference>
<dbReference type="PANTHER" id="PTHR45656:SF4">
    <property type="entry name" value="PROTEIN CBR-CLEC-78"/>
    <property type="match status" value="1"/>
</dbReference>
<dbReference type="Pfam" id="PF00084">
    <property type="entry name" value="Sushi"/>
    <property type="match status" value="1"/>
</dbReference>
<sequence length="109" mass="11699">MALAKLVLFVLFTAALQSFVVNAGNLRGDVNCGAPPQVYQGTASYSSTKAGATVRYSCIRGCVMRGSATATCTKHGTWSNQPPDCRIEYTTKNDNTYRNGDKGYVLYSG</sequence>
<dbReference type="EnsemblProtists" id="PYU1_T008793">
    <property type="protein sequence ID" value="PYU1_T008793"/>
    <property type="gene ID" value="PYU1_G008775"/>
</dbReference>
<evidence type="ECO:0000256" key="3">
    <source>
        <dbReference type="ARBA" id="ARBA00023157"/>
    </source>
</evidence>
<dbReference type="HOGENOM" id="CLU_2126005_0_0_1"/>
<feature type="signal peptide" evidence="4">
    <location>
        <begin position="1"/>
        <end position="23"/>
    </location>
</feature>
<dbReference type="OMA" id="TIRCTNQ"/>
<reference evidence="6" key="3">
    <citation type="submission" date="2015-02" db="UniProtKB">
        <authorList>
            <consortium name="EnsemblProtists"/>
        </authorList>
    </citation>
    <scope>IDENTIFICATION</scope>
    <source>
        <strain evidence="6">DAOM BR144</strain>
    </source>
</reference>
<dbReference type="InterPro" id="IPR051277">
    <property type="entry name" value="SEZ6_CSMD_C4BPB_Regulators"/>
</dbReference>
<protein>
    <recommendedName>
        <fullName evidence="5">Sushi domain-containing protein</fullName>
    </recommendedName>
</protein>
<keyword evidence="3" id="KW-1015">Disulfide bond</keyword>
<keyword evidence="7" id="KW-1185">Reference proteome</keyword>
<reference evidence="7" key="1">
    <citation type="journal article" date="2010" name="Genome Biol.">
        <title>Genome sequence of the necrotrophic plant pathogen Pythium ultimum reveals original pathogenicity mechanisms and effector repertoire.</title>
        <authorList>
            <person name="Levesque C.A."/>
            <person name="Brouwer H."/>
            <person name="Cano L."/>
            <person name="Hamilton J.P."/>
            <person name="Holt C."/>
            <person name="Huitema E."/>
            <person name="Raffaele S."/>
            <person name="Robideau G.P."/>
            <person name="Thines M."/>
            <person name="Win J."/>
            <person name="Zerillo M.M."/>
            <person name="Beakes G.W."/>
            <person name="Boore J.L."/>
            <person name="Busam D."/>
            <person name="Dumas B."/>
            <person name="Ferriera S."/>
            <person name="Fuerstenberg S.I."/>
            <person name="Gachon C.M."/>
            <person name="Gaulin E."/>
            <person name="Govers F."/>
            <person name="Grenville-Briggs L."/>
            <person name="Horner N."/>
            <person name="Hostetler J."/>
            <person name="Jiang R.H."/>
            <person name="Johnson J."/>
            <person name="Krajaejun T."/>
            <person name="Lin H."/>
            <person name="Meijer H.J."/>
            <person name="Moore B."/>
            <person name="Morris P."/>
            <person name="Phuntmart V."/>
            <person name="Puiu D."/>
            <person name="Shetty J."/>
            <person name="Stajich J.E."/>
            <person name="Tripathy S."/>
            <person name="Wawra S."/>
            <person name="van West P."/>
            <person name="Whitty B.R."/>
            <person name="Coutinho P.M."/>
            <person name="Henrissat B."/>
            <person name="Martin F."/>
            <person name="Thomas P.D."/>
            <person name="Tyler B.M."/>
            <person name="De Vries R.P."/>
            <person name="Kamoun S."/>
            <person name="Yandell M."/>
            <person name="Tisserat N."/>
            <person name="Buell C.R."/>
        </authorList>
    </citation>
    <scope>NUCLEOTIDE SEQUENCE</scope>
    <source>
        <strain evidence="7">DAOM:BR144</strain>
    </source>
</reference>
<dbReference type="eggNOG" id="ENOG502SFMC">
    <property type="taxonomic scope" value="Eukaryota"/>
</dbReference>
<proteinExistence type="predicted"/>
<evidence type="ECO:0000256" key="1">
    <source>
        <dbReference type="ARBA" id="ARBA00022729"/>
    </source>
</evidence>
<dbReference type="CDD" id="cd00033">
    <property type="entry name" value="CCP"/>
    <property type="match status" value="1"/>
</dbReference>
<name>K3WUZ6_GLOUD</name>
<feature type="domain" description="Sushi" evidence="5">
    <location>
        <begin position="30"/>
        <end position="87"/>
    </location>
</feature>
<dbReference type="AlphaFoldDB" id="K3WUZ6"/>
<evidence type="ECO:0000256" key="4">
    <source>
        <dbReference type="SAM" id="SignalP"/>
    </source>
</evidence>
<dbReference type="InParanoid" id="K3WUZ6"/>